<reference evidence="2 3" key="2">
    <citation type="submission" date="2018-11" db="EMBL/GenBank/DDBJ databases">
        <authorList>
            <consortium name="Pathogen Informatics"/>
        </authorList>
    </citation>
    <scope>NUCLEOTIDE SEQUENCE [LARGE SCALE GENOMIC DNA]</scope>
</reference>
<evidence type="ECO:0000313" key="2">
    <source>
        <dbReference type="EMBL" id="VDK21661.1"/>
    </source>
</evidence>
<evidence type="ECO:0000313" key="3">
    <source>
        <dbReference type="Proteomes" id="UP000267096"/>
    </source>
</evidence>
<dbReference type="EMBL" id="UYRR01005277">
    <property type="protein sequence ID" value="VDK21661.1"/>
    <property type="molecule type" value="Genomic_DNA"/>
</dbReference>
<keyword evidence="1" id="KW-0472">Membrane</keyword>
<organism evidence="4">
    <name type="scientific">Anisakis simplex</name>
    <name type="common">Herring worm</name>
    <dbReference type="NCBI Taxonomy" id="6269"/>
    <lineage>
        <taxon>Eukaryota</taxon>
        <taxon>Metazoa</taxon>
        <taxon>Ecdysozoa</taxon>
        <taxon>Nematoda</taxon>
        <taxon>Chromadorea</taxon>
        <taxon>Rhabditida</taxon>
        <taxon>Spirurina</taxon>
        <taxon>Ascaridomorpha</taxon>
        <taxon>Ascaridoidea</taxon>
        <taxon>Anisakidae</taxon>
        <taxon>Anisakis</taxon>
        <taxon>Anisakis simplex complex</taxon>
    </lineage>
</organism>
<gene>
    <name evidence="2" type="ORF">ASIM_LOCUS3412</name>
</gene>
<accession>A0A0M3J7N0</accession>
<proteinExistence type="predicted"/>
<dbReference type="WBParaSite" id="ASIM_0000357801-mRNA-1">
    <property type="protein sequence ID" value="ASIM_0000357801-mRNA-1"/>
    <property type="gene ID" value="ASIM_0000357801"/>
</dbReference>
<evidence type="ECO:0000313" key="4">
    <source>
        <dbReference type="WBParaSite" id="ASIM_0000357801-mRNA-1"/>
    </source>
</evidence>
<dbReference type="AlphaFoldDB" id="A0A0M3J7N0"/>
<keyword evidence="1" id="KW-0812">Transmembrane</keyword>
<keyword evidence="3" id="KW-1185">Reference proteome</keyword>
<reference evidence="4" key="1">
    <citation type="submission" date="2017-02" db="UniProtKB">
        <authorList>
            <consortium name="WormBaseParasite"/>
        </authorList>
    </citation>
    <scope>IDENTIFICATION</scope>
</reference>
<protein>
    <submittedName>
        <fullName evidence="4">Transmembrane protein 147</fullName>
    </submittedName>
</protein>
<name>A0A0M3J7N0_ANISI</name>
<dbReference type="Proteomes" id="UP000267096">
    <property type="component" value="Unassembled WGS sequence"/>
</dbReference>
<sequence length="155" mass="17907">MDSVRTVYADGKEFISSIIEWRSAATAPYFMLINTVFWWSVFYLQHDLQQKLLVSLAIGVFSWDILLSSTHEHSILVHLLIWPIKNSLRTASVILALSSAYSLQYAQLEKACWMAYSTCKFYVYRFISPNLRIATAIMIKPNNSAQDIVRNILHR</sequence>
<dbReference type="OrthoDB" id="5872298at2759"/>
<keyword evidence="1" id="KW-1133">Transmembrane helix</keyword>
<feature type="transmembrane region" description="Helical" evidence="1">
    <location>
        <begin position="26"/>
        <end position="44"/>
    </location>
</feature>
<evidence type="ECO:0000256" key="1">
    <source>
        <dbReference type="SAM" id="Phobius"/>
    </source>
</evidence>